<evidence type="ECO:0000256" key="4">
    <source>
        <dbReference type="SAM" id="MobiDB-lite"/>
    </source>
</evidence>
<dbReference type="PANTHER" id="PTHR33365:SF11">
    <property type="entry name" value="TAT PATHWAY SIGNAL SEQUENCE"/>
    <property type="match status" value="1"/>
</dbReference>
<feature type="transmembrane region" description="Helical" evidence="5">
    <location>
        <begin position="40"/>
        <end position="64"/>
    </location>
</feature>
<keyword evidence="5" id="KW-0472">Membrane</keyword>
<dbReference type="AlphaFoldDB" id="A0A074XY79"/>
<dbReference type="InterPro" id="IPR021765">
    <property type="entry name" value="UstYa-like"/>
</dbReference>
<reference evidence="6 7" key="1">
    <citation type="journal article" date="2014" name="BMC Genomics">
        <title>Genome sequencing of four Aureobasidium pullulans varieties: biotechnological potential, stress tolerance, and description of new species.</title>
        <authorList>
            <person name="Gostin Ar C."/>
            <person name="Ohm R.A."/>
            <person name="Kogej T."/>
            <person name="Sonjak S."/>
            <person name="Turk M."/>
            <person name="Zajc J."/>
            <person name="Zalar P."/>
            <person name="Grube M."/>
            <person name="Sun H."/>
            <person name="Han J."/>
            <person name="Sharma A."/>
            <person name="Chiniquy J."/>
            <person name="Ngan C.Y."/>
            <person name="Lipzen A."/>
            <person name="Barry K."/>
            <person name="Grigoriev I.V."/>
            <person name="Gunde-Cimerman N."/>
        </authorList>
    </citation>
    <scope>NUCLEOTIDE SEQUENCE [LARGE SCALE GENOMIC DNA]</scope>
    <source>
        <strain evidence="6 7">EXF-2481</strain>
    </source>
</reference>
<evidence type="ECO:0000313" key="6">
    <source>
        <dbReference type="EMBL" id="KEQ90518.1"/>
    </source>
</evidence>
<proteinExistence type="inferred from homology"/>
<dbReference type="GeneID" id="25372339"/>
<dbReference type="EMBL" id="KL584790">
    <property type="protein sequence ID" value="KEQ90518.1"/>
    <property type="molecule type" value="Genomic_DNA"/>
</dbReference>
<comment type="pathway">
    <text evidence="1">Mycotoxin biosynthesis.</text>
</comment>
<protein>
    <recommendedName>
        <fullName evidence="8">Oxidase ustYa</fullName>
    </recommendedName>
</protein>
<organism evidence="6 7">
    <name type="scientific">Aureobasidium subglaciale (strain EXF-2481)</name>
    <name type="common">Aureobasidium pullulans var. subglaciale</name>
    <dbReference type="NCBI Taxonomy" id="1043005"/>
    <lineage>
        <taxon>Eukaryota</taxon>
        <taxon>Fungi</taxon>
        <taxon>Dikarya</taxon>
        <taxon>Ascomycota</taxon>
        <taxon>Pezizomycotina</taxon>
        <taxon>Dothideomycetes</taxon>
        <taxon>Dothideomycetidae</taxon>
        <taxon>Dothideales</taxon>
        <taxon>Saccotheciaceae</taxon>
        <taxon>Aureobasidium</taxon>
    </lineage>
</organism>
<dbReference type="GO" id="GO:0043386">
    <property type="term" value="P:mycotoxin biosynthetic process"/>
    <property type="evidence" value="ECO:0007669"/>
    <property type="project" value="InterPro"/>
</dbReference>
<evidence type="ECO:0000256" key="3">
    <source>
        <dbReference type="ARBA" id="ARBA00035112"/>
    </source>
</evidence>
<dbReference type="InParanoid" id="A0A074XY79"/>
<feature type="region of interest" description="Disordered" evidence="4">
    <location>
        <begin position="1"/>
        <end position="28"/>
    </location>
</feature>
<gene>
    <name evidence="6" type="ORF">AUEXF2481DRAFT_9415</name>
</gene>
<accession>A0A074XY79</accession>
<dbReference type="STRING" id="1043005.A0A074XY79"/>
<dbReference type="RefSeq" id="XP_013338952.1">
    <property type="nucleotide sequence ID" value="XM_013483498.1"/>
</dbReference>
<keyword evidence="2" id="KW-0560">Oxidoreductase</keyword>
<feature type="compositionally biased region" description="Basic and acidic residues" evidence="4">
    <location>
        <begin position="9"/>
        <end position="20"/>
    </location>
</feature>
<evidence type="ECO:0000256" key="2">
    <source>
        <dbReference type="ARBA" id="ARBA00023002"/>
    </source>
</evidence>
<sequence>MVSHIYRSLNEKDLGEDSNHTNEPSPNTRDKLRALIKQSFPGLIIAILVFIVLFGLATVSGFAVGKNAASRLVVLDQPSPQPQAFFPNFGKVSTVFVADSEYTRNDTYGDQLWDGLVPIGAGYVRVPNPRQYRLPASQVVKDNGTGYAEMYQASVIHQLHCMGVLRNYTRAYEAGIPPPFGGHFHVKHCIEYVRQAILCTADTTLEQANAGGGFTAQGAVPQCRDWNLVKGFLETNRADDFHPTILDT</sequence>
<keyword evidence="5" id="KW-0812">Transmembrane</keyword>
<dbReference type="OMA" id="MGKGWIN"/>
<evidence type="ECO:0008006" key="8">
    <source>
        <dbReference type="Google" id="ProtNLM"/>
    </source>
</evidence>
<dbReference type="Proteomes" id="UP000030641">
    <property type="component" value="Unassembled WGS sequence"/>
</dbReference>
<dbReference type="PANTHER" id="PTHR33365">
    <property type="entry name" value="YALI0B05434P"/>
    <property type="match status" value="1"/>
</dbReference>
<dbReference type="Pfam" id="PF11807">
    <property type="entry name" value="UstYa"/>
    <property type="match status" value="1"/>
</dbReference>
<evidence type="ECO:0000313" key="7">
    <source>
        <dbReference type="Proteomes" id="UP000030641"/>
    </source>
</evidence>
<dbReference type="GO" id="GO:0016491">
    <property type="term" value="F:oxidoreductase activity"/>
    <property type="evidence" value="ECO:0007669"/>
    <property type="project" value="UniProtKB-KW"/>
</dbReference>
<evidence type="ECO:0000256" key="5">
    <source>
        <dbReference type="SAM" id="Phobius"/>
    </source>
</evidence>
<comment type="similarity">
    <text evidence="3">Belongs to the ustYa family.</text>
</comment>
<keyword evidence="5" id="KW-1133">Transmembrane helix</keyword>
<dbReference type="OrthoDB" id="3770207at2759"/>
<name>A0A074XY79_AURSE</name>
<keyword evidence="7" id="KW-1185">Reference proteome</keyword>
<evidence type="ECO:0000256" key="1">
    <source>
        <dbReference type="ARBA" id="ARBA00004685"/>
    </source>
</evidence>
<dbReference type="HOGENOM" id="CLU_042941_4_2_1"/>